<evidence type="ECO:0000256" key="1">
    <source>
        <dbReference type="ARBA" id="ARBA00022603"/>
    </source>
</evidence>
<dbReference type="CDD" id="cd02440">
    <property type="entry name" value="AdoMet_MTases"/>
    <property type="match status" value="1"/>
</dbReference>
<dbReference type="InterPro" id="IPR029063">
    <property type="entry name" value="SAM-dependent_MTases_sf"/>
</dbReference>
<dbReference type="InterPro" id="IPR041698">
    <property type="entry name" value="Methyltransf_25"/>
</dbReference>
<comment type="caution">
    <text evidence="4">The sequence shown here is derived from an EMBL/GenBank/DDBJ whole genome shotgun (WGS) entry which is preliminary data.</text>
</comment>
<dbReference type="Pfam" id="PF13649">
    <property type="entry name" value="Methyltransf_25"/>
    <property type="match status" value="1"/>
</dbReference>
<dbReference type="EMBL" id="JAWRVG010000049">
    <property type="protein sequence ID" value="KAK4064154.1"/>
    <property type="molecule type" value="Genomic_DNA"/>
</dbReference>
<gene>
    <name evidence="4" type="ORF">Triagg1_9133</name>
</gene>
<dbReference type="PANTHER" id="PTHR43861">
    <property type="entry name" value="TRANS-ACONITATE 2-METHYLTRANSFERASE-RELATED"/>
    <property type="match status" value="1"/>
</dbReference>
<feature type="domain" description="Methyltransferase" evidence="3">
    <location>
        <begin position="46"/>
        <end position="150"/>
    </location>
</feature>
<dbReference type="AlphaFoldDB" id="A0AAE1J2M0"/>
<dbReference type="GO" id="GO:0008168">
    <property type="term" value="F:methyltransferase activity"/>
    <property type="evidence" value="ECO:0007669"/>
    <property type="project" value="UniProtKB-KW"/>
</dbReference>
<accession>A0AAE1J2M0</accession>
<evidence type="ECO:0000313" key="4">
    <source>
        <dbReference type="EMBL" id="KAK4064154.1"/>
    </source>
</evidence>
<keyword evidence="1" id="KW-0489">Methyltransferase</keyword>
<dbReference type="SUPFAM" id="SSF53335">
    <property type="entry name" value="S-adenosyl-L-methionine-dependent methyltransferases"/>
    <property type="match status" value="1"/>
</dbReference>
<dbReference type="Gene3D" id="3.40.50.150">
    <property type="entry name" value="Vaccinia Virus protein VP39"/>
    <property type="match status" value="1"/>
</dbReference>
<organism evidence="4 5">
    <name type="scientific">Trichoderma aggressivum f. europaeum</name>
    <dbReference type="NCBI Taxonomy" id="173218"/>
    <lineage>
        <taxon>Eukaryota</taxon>
        <taxon>Fungi</taxon>
        <taxon>Dikarya</taxon>
        <taxon>Ascomycota</taxon>
        <taxon>Pezizomycotina</taxon>
        <taxon>Sordariomycetes</taxon>
        <taxon>Hypocreomycetidae</taxon>
        <taxon>Hypocreales</taxon>
        <taxon>Hypocreaceae</taxon>
        <taxon>Trichoderma</taxon>
    </lineage>
</organism>
<dbReference type="GO" id="GO:0032259">
    <property type="term" value="P:methylation"/>
    <property type="evidence" value="ECO:0007669"/>
    <property type="project" value="UniProtKB-KW"/>
</dbReference>
<dbReference type="GeneID" id="87923962"/>
<sequence length="262" mass="28947">MASFEQVKSDYDTQAEGYNDITHLPCFIVETELLGVALGDCTGLRVLDFGGGSGLHARQAVDAGAESVDIIDLSTEMLRVADDAEKQLGRVGKVRTFEADVTKPIDHLHEKGLHKQYDLVMSNFCFDHATSRQQLEDMWRNAISLLKPGGRFVGARVGNMKSKACADGRYGVTYKDFQDIPGGVRYRYIIHLKEPIEFEACSLELSYSGSTEIQEKLGLTNFEEIPFMSSKAVAANPEYWRTFLDDPSMAVLTATKAVTAST</sequence>
<evidence type="ECO:0000256" key="2">
    <source>
        <dbReference type="ARBA" id="ARBA00022679"/>
    </source>
</evidence>
<protein>
    <recommendedName>
        <fullName evidence="3">Methyltransferase domain-containing protein</fullName>
    </recommendedName>
</protein>
<evidence type="ECO:0000259" key="3">
    <source>
        <dbReference type="Pfam" id="PF13649"/>
    </source>
</evidence>
<dbReference type="Proteomes" id="UP001273209">
    <property type="component" value="Unassembled WGS sequence"/>
</dbReference>
<name>A0AAE1J2M0_9HYPO</name>
<keyword evidence="5" id="KW-1185">Reference proteome</keyword>
<dbReference type="RefSeq" id="XP_062751906.1">
    <property type="nucleotide sequence ID" value="XM_062904057.1"/>
</dbReference>
<evidence type="ECO:0000313" key="5">
    <source>
        <dbReference type="Proteomes" id="UP001273209"/>
    </source>
</evidence>
<keyword evidence="2" id="KW-0808">Transferase</keyword>
<dbReference type="PANTHER" id="PTHR43861:SF1">
    <property type="entry name" value="TRANS-ACONITATE 2-METHYLTRANSFERASE"/>
    <property type="match status" value="1"/>
</dbReference>
<proteinExistence type="predicted"/>
<reference evidence="4" key="1">
    <citation type="submission" date="2023-11" db="EMBL/GenBank/DDBJ databases">
        <title>The genome sequences of three competitors of mushroom-forming fungi.</title>
        <authorList>
            <person name="Beijen E."/>
            <person name="Ohm R.A."/>
        </authorList>
    </citation>
    <scope>NUCLEOTIDE SEQUENCE</scope>
    <source>
        <strain evidence="4">CBS 100526</strain>
    </source>
</reference>